<reference evidence="2 3" key="1">
    <citation type="journal article" date="2016" name="G3 (Bethesda)">
        <title>First Draft Assembly and Annotation of the Genome of a California Endemic Oak Quercus lobata Nee (Fagaceae).</title>
        <authorList>
            <person name="Sork V.L."/>
            <person name="Fitz-Gibbon S.T."/>
            <person name="Puiu D."/>
            <person name="Crepeau M."/>
            <person name="Gugger P.F."/>
            <person name="Sherman R."/>
            <person name="Stevens K."/>
            <person name="Langley C.H."/>
            <person name="Pellegrini M."/>
            <person name="Salzberg S.L."/>
        </authorList>
    </citation>
    <scope>NUCLEOTIDE SEQUENCE [LARGE SCALE GENOMIC DNA]</scope>
    <source>
        <strain evidence="2 3">cv. SW786</strain>
    </source>
</reference>
<name>A0A7N2MRR8_QUELO</name>
<dbReference type="InParanoid" id="A0A7N2MRR8"/>
<accession>A0A7N2MRR8</accession>
<protein>
    <recommendedName>
        <fullName evidence="1">Zinc knuckle CX2CX4HX4C domain-containing protein</fullName>
    </recommendedName>
</protein>
<dbReference type="EnsemblPlants" id="QL10p037217:mrna">
    <property type="protein sequence ID" value="QL10p037217:mrna"/>
    <property type="gene ID" value="QL10p037217"/>
</dbReference>
<dbReference type="AlphaFoldDB" id="A0A7N2MRR8"/>
<proteinExistence type="predicted"/>
<feature type="domain" description="Zinc knuckle CX2CX4HX4C" evidence="1">
    <location>
        <begin position="198"/>
        <end position="232"/>
    </location>
</feature>
<sequence length="377" mass="43479">MVQAFVFMDDPIDPRELGWTESSESGVNDDLFAEEIESYYQSSEDEEVPFARHKTILEADPEELSAQHDFWSSCAIGFILDYRRFSVSHLQHIIDAAWRIRGPVHIVGRNSSFYLLHFESIDDLNHVCKEVNFISVWVQFHGLPLEYQYPELAEKMGQLMGVFERLDWEDNMPRNIRFMRAGVHIDPWLLVVSGFILRMDGGSKIWIQCRYEQIHKLCAKCGLIGHTKGQCTQSVDDIGVMLVRQRFQIQSLYQCNDCWASTATSEGFKKILRKDFGRFDRNIRGFFSKEDISHNHKSNIVTLILKRMIKFRGLGKSSAVLQCQKIALKSKPDILFLMETRLVKDKGSAIWEKCGFAEGRELPREGLSGGLLLAWMP</sequence>
<evidence type="ECO:0000313" key="3">
    <source>
        <dbReference type="Proteomes" id="UP000594261"/>
    </source>
</evidence>
<evidence type="ECO:0000313" key="2">
    <source>
        <dbReference type="EnsemblPlants" id="QL10p037217:mrna"/>
    </source>
</evidence>
<dbReference type="InterPro" id="IPR025836">
    <property type="entry name" value="Zn_knuckle_CX2CX4HX4C"/>
</dbReference>
<dbReference type="PANTHER" id="PTHR31286:SF167">
    <property type="entry name" value="OS09G0268800 PROTEIN"/>
    <property type="match status" value="1"/>
</dbReference>
<evidence type="ECO:0000259" key="1">
    <source>
        <dbReference type="Pfam" id="PF14392"/>
    </source>
</evidence>
<organism evidence="2 3">
    <name type="scientific">Quercus lobata</name>
    <name type="common">Valley oak</name>
    <dbReference type="NCBI Taxonomy" id="97700"/>
    <lineage>
        <taxon>Eukaryota</taxon>
        <taxon>Viridiplantae</taxon>
        <taxon>Streptophyta</taxon>
        <taxon>Embryophyta</taxon>
        <taxon>Tracheophyta</taxon>
        <taxon>Spermatophyta</taxon>
        <taxon>Magnoliopsida</taxon>
        <taxon>eudicotyledons</taxon>
        <taxon>Gunneridae</taxon>
        <taxon>Pentapetalae</taxon>
        <taxon>rosids</taxon>
        <taxon>fabids</taxon>
        <taxon>Fagales</taxon>
        <taxon>Fagaceae</taxon>
        <taxon>Quercus</taxon>
    </lineage>
</organism>
<dbReference type="Pfam" id="PF14392">
    <property type="entry name" value="zf-CCHC_4"/>
    <property type="match status" value="1"/>
</dbReference>
<dbReference type="Proteomes" id="UP000594261">
    <property type="component" value="Chromosome 10"/>
</dbReference>
<dbReference type="PANTHER" id="PTHR31286">
    <property type="entry name" value="GLYCINE-RICH CELL WALL STRUCTURAL PROTEIN 1.8-LIKE"/>
    <property type="match status" value="1"/>
</dbReference>
<dbReference type="InterPro" id="IPR040256">
    <property type="entry name" value="At4g02000-like"/>
</dbReference>
<dbReference type="EMBL" id="LRBV02000010">
    <property type="status" value="NOT_ANNOTATED_CDS"/>
    <property type="molecule type" value="Genomic_DNA"/>
</dbReference>
<reference evidence="2" key="2">
    <citation type="submission" date="2021-01" db="UniProtKB">
        <authorList>
            <consortium name="EnsemblPlants"/>
        </authorList>
    </citation>
    <scope>IDENTIFICATION</scope>
</reference>
<dbReference type="Gramene" id="QL10p037217:mrna">
    <property type="protein sequence ID" value="QL10p037217:mrna"/>
    <property type="gene ID" value="QL10p037217"/>
</dbReference>
<keyword evidence="3" id="KW-1185">Reference proteome</keyword>